<gene>
    <name evidence="3" type="ORF">PC110_g18390</name>
    <name evidence="1" type="ORF">PC117_g6620</name>
    <name evidence="2" type="ORF">PC118_g8947</name>
</gene>
<dbReference type="VEuPathDB" id="FungiDB:PC110_g18390"/>
<dbReference type="Proteomes" id="UP000736787">
    <property type="component" value="Unassembled WGS sequence"/>
</dbReference>
<comment type="caution">
    <text evidence="3">The sequence shown here is derived from an EMBL/GenBank/DDBJ whole genome shotgun (WGS) entry which is preliminary data.</text>
</comment>
<sequence>MQVVDVIVSVVVARVTKTQKRCSFKVLQTEHVLRSLCIYRWVGARQWMKTPAVGVRVFAVKVPLMPVVAALVKDRKVASNLDVVNSRFDYSSVGIYNKVVAVNILDITVQPPMPVTSVVGSPLPCTPPVLLQDVYIDQLVAFSPAREPWMKKKIYQPAGTAYIVGKVCRGAKKCKDTFQICWLDGEFQASVENLQVGRIQMGIEKL</sequence>
<keyword evidence="4" id="KW-1185">Reference proteome</keyword>
<accession>A0A329RPW7</accession>
<dbReference type="EMBL" id="RCML01000236">
    <property type="protein sequence ID" value="KAG2984310.1"/>
    <property type="molecule type" value="Genomic_DNA"/>
</dbReference>
<evidence type="ECO:0000313" key="2">
    <source>
        <dbReference type="EMBL" id="KAG2984310.1"/>
    </source>
</evidence>
<proteinExistence type="predicted"/>
<dbReference type="STRING" id="29920.A0A329RPW7"/>
<dbReference type="AlphaFoldDB" id="A0A329RPW7"/>
<dbReference type="EMBL" id="MJFZ01000782">
    <property type="protein sequence ID" value="RAW25188.1"/>
    <property type="molecule type" value="Genomic_DNA"/>
</dbReference>
<evidence type="ECO:0000313" key="1">
    <source>
        <dbReference type="EMBL" id="KAG2947672.1"/>
    </source>
</evidence>
<dbReference type="EMBL" id="RCMK01000127">
    <property type="protein sequence ID" value="KAG2947672.1"/>
    <property type="molecule type" value="Genomic_DNA"/>
</dbReference>
<organism evidence="3 4">
    <name type="scientific">Phytophthora cactorum</name>
    <dbReference type="NCBI Taxonomy" id="29920"/>
    <lineage>
        <taxon>Eukaryota</taxon>
        <taxon>Sar</taxon>
        <taxon>Stramenopiles</taxon>
        <taxon>Oomycota</taxon>
        <taxon>Peronosporomycetes</taxon>
        <taxon>Peronosporales</taxon>
        <taxon>Peronosporaceae</taxon>
        <taxon>Phytophthora</taxon>
    </lineage>
</organism>
<protein>
    <submittedName>
        <fullName evidence="3">Uncharacterized protein</fullName>
    </submittedName>
</protein>
<dbReference type="Proteomes" id="UP000251314">
    <property type="component" value="Unassembled WGS sequence"/>
</dbReference>
<reference evidence="3 4" key="1">
    <citation type="submission" date="2018-01" db="EMBL/GenBank/DDBJ databases">
        <title>Draft genome of the strawberry crown rot pathogen Phytophthora cactorum.</title>
        <authorList>
            <person name="Armitage A.D."/>
            <person name="Lysoe E."/>
            <person name="Nellist C.F."/>
            <person name="Harrison R.J."/>
            <person name="Brurberg M.B."/>
        </authorList>
    </citation>
    <scope>NUCLEOTIDE SEQUENCE [LARGE SCALE GENOMIC DNA]</scope>
    <source>
        <strain evidence="3 4">10300</strain>
    </source>
</reference>
<name>A0A329RPW7_9STRA</name>
<evidence type="ECO:0000313" key="4">
    <source>
        <dbReference type="Proteomes" id="UP000251314"/>
    </source>
</evidence>
<evidence type="ECO:0000313" key="3">
    <source>
        <dbReference type="EMBL" id="RAW25188.1"/>
    </source>
</evidence>
<reference evidence="1" key="2">
    <citation type="submission" date="2018-10" db="EMBL/GenBank/DDBJ databases">
        <title>Effector identification in a new, highly contiguous assembly of the strawberry crown rot pathogen Phytophthora cactorum.</title>
        <authorList>
            <person name="Armitage A.D."/>
            <person name="Nellist C.F."/>
            <person name="Bates H."/>
            <person name="Vickerstaff R.J."/>
            <person name="Harrison R.J."/>
        </authorList>
    </citation>
    <scope>NUCLEOTIDE SEQUENCE</scope>
    <source>
        <strain evidence="1">4040</strain>
        <strain evidence="2">P415</strain>
    </source>
</reference>
<dbReference type="OrthoDB" id="117697at2759"/>
<dbReference type="Proteomes" id="UP000697107">
    <property type="component" value="Unassembled WGS sequence"/>
</dbReference>